<dbReference type="GO" id="GO:0008009">
    <property type="term" value="F:chemokine activity"/>
    <property type="evidence" value="ECO:0007669"/>
    <property type="project" value="InterPro"/>
</dbReference>
<organism evidence="8 9">
    <name type="scientific">Pangasianodon hypophthalmus</name>
    <name type="common">Striped catfish</name>
    <name type="synonym">Helicophagus hypophthalmus</name>
    <dbReference type="NCBI Taxonomy" id="310915"/>
    <lineage>
        <taxon>Eukaryota</taxon>
        <taxon>Metazoa</taxon>
        <taxon>Chordata</taxon>
        <taxon>Craniata</taxon>
        <taxon>Vertebrata</taxon>
        <taxon>Euteleostomi</taxon>
        <taxon>Actinopterygii</taxon>
        <taxon>Neopterygii</taxon>
        <taxon>Teleostei</taxon>
        <taxon>Ostariophysi</taxon>
        <taxon>Siluriformes</taxon>
        <taxon>Pangasiidae</taxon>
        <taxon>Pangasianodon</taxon>
    </lineage>
</organism>
<dbReference type="Pfam" id="PF00048">
    <property type="entry name" value="IL8"/>
    <property type="match status" value="1"/>
</dbReference>
<evidence type="ECO:0000256" key="1">
    <source>
        <dbReference type="ARBA" id="ARBA00004613"/>
    </source>
</evidence>
<evidence type="ECO:0000256" key="4">
    <source>
        <dbReference type="ARBA" id="ARBA00022525"/>
    </source>
</evidence>
<feature type="compositionally biased region" description="Basic residues" evidence="5">
    <location>
        <begin position="91"/>
        <end position="111"/>
    </location>
</feature>
<keyword evidence="6" id="KW-0732">Signal</keyword>
<feature type="region of interest" description="Disordered" evidence="5">
    <location>
        <begin position="86"/>
        <end position="111"/>
    </location>
</feature>
<protein>
    <recommendedName>
        <fullName evidence="7">Chemokine interleukin-8-like domain-containing protein</fullName>
    </recommendedName>
</protein>
<dbReference type="GO" id="GO:0006952">
    <property type="term" value="P:defense response"/>
    <property type="evidence" value="ECO:0007669"/>
    <property type="project" value="InterPro"/>
</dbReference>
<comment type="subcellular location">
    <subcellularLocation>
        <location evidence="1">Secreted</location>
    </subcellularLocation>
</comment>
<dbReference type="SUPFAM" id="SSF54117">
    <property type="entry name" value="Interleukin 8-like chemokines"/>
    <property type="match status" value="1"/>
</dbReference>
<evidence type="ECO:0000313" key="9">
    <source>
        <dbReference type="Proteomes" id="UP000327468"/>
    </source>
</evidence>
<dbReference type="Gene3D" id="2.40.50.40">
    <property type="match status" value="1"/>
</dbReference>
<name>A0A5N5KE34_PANHP</name>
<evidence type="ECO:0000256" key="2">
    <source>
        <dbReference type="ARBA" id="ARBA00010665"/>
    </source>
</evidence>
<dbReference type="GO" id="GO:0006955">
    <property type="term" value="P:immune response"/>
    <property type="evidence" value="ECO:0007669"/>
    <property type="project" value="InterPro"/>
</dbReference>
<keyword evidence="9" id="KW-1185">Reference proteome</keyword>
<evidence type="ECO:0000256" key="5">
    <source>
        <dbReference type="SAM" id="MobiDB-lite"/>
    </source>
</evidence>
<sequence length="111" mass="12227">MKAATLTVLPLTIFALTAMLCEGRVEGKTERCLCQKKAQGKVRPALVETFEIFPPSASCSNTEIILTLKQGMKICLDPKGNQGQKILIGQKQKKKGKGLRGKKQKKNKQQN</sequence>
<feature type="chain" id="PRO_5024408679" description="Chemokine interleukin-8-like domain-containing protein" evidence="6">
    <location>
        <begin position="24"/>
        <end position="111"/>
    </location>
</feature>
<dbReference type="PRINTS" id="PR00436">
    <property type="entry name" value="INTERLEUKIN8"/>
</dbReference>
<dbReference type="OrthoDB" id="8872899at2759"/>
<feature type="signal peptide" evidence="6">
    <location>
        <begin position="1"/>
        <end position="23"/>
    </location>
</feature>
<keyword evidence="3" id="KW-0202">Cytokine</keyword>
<dbReference type="InterPro" id="IPR039809">
    <property type="entry name" value="Chemokine_b/g/d"/>
</dbReference>
<dbReference type="InterPro" id="IPR033899">
    <property type="entry name" value="CXC_Chemokine_domain"/>
</dbReference>
<accession>A0A5N5KE34</accession>
<dbReference type="GO" id="GO:0005615">
    <property type="term" value="C:extracellular space"/>
    <property type="evidence" value="ECO:0007669"/>
    <property type="project" value="UniProtKB-KW"/>
</dbReference>
<evidence type="ECO:0000256" key="3">
    <source>
        <dbReference type="ARBA" id="ARBA00022514"/>
    </source>
</evidence>
<dbReference type="EMBL" id="VFJC01000025">
    <property type="protein sequence ID" value="KAB5528577.1"/>
    <property type="molecule type" value="Genomic_DNA"/>
</dbReference>
<comment type="caution">
    <text evidence="8">The sequence shown here is derived from an EMBL/GenBank/DDBJ whole genome shotgun (WGS) entry which is preliminary data.</text>
</comment>
<dbReference type="InterPro" id="IPR001811">
    <property type="entry name" value="Chemokine_IL8-like_dom"/>
</dbReference>
<proteinExistence type="inferred from homology"/>
<feature type="domain" description="Chemokine interleukin-8-like" evidence="7">
    <location>
        <begin position="29"/>
        <end position="90"/>
    </location>
</feature>
<comment type="similarity">
    <text evidence="2">Belongs to the intercrine alpha (chemokine CxC) family.</text>
</comment>
<dbReference type="InterPro" id="IPR001089">
    <property type="entry name" value="Chemokine_CXC"/>
</dbReference>
<dbReference type="CDD" id="cd00273">
    <property type="entry name" value="Chemokine_CXC"/>
    <property type="match status" value="1"/>
</dbReference>
<dbReference type="SMART" id="SM00199">
    <property type="entry name" value="SCY"/>
    <property type="match status" value="1"/>
</dbReference>
<dbReference type="PANTHER" id="PTHR12015">
    <property type="entry name" value="SMALL INDUCIBLE CYTOKINE A"/>
    <property type="match status" value="1"/>
</dbReference>
<dbReference type="Proteomes" id="UP000327468">
    <property type="component" value="Chromosome 24"/>
</dbReference>
<gene>
    <name evidence="8" type="ORF">PHYPO_G00141830</name>
</gene>
<dbReference type="PANTHER" id="PTHR12015:SF210">
    <property type="entry name" value="C-X-C MOTIF CHEMOKINE 9"/>
    <property type="match status" value="1"/>
</dbReference>
<dbReference type="PRINTS" id="PR00437">
    <property type="entry name" value="SMALLCYTKCXC"/>
</dbReference>
<evidence type="ECO:0000313" key="8">
    <source>
        <dbReference type="EMBL" id="KAB5528577.1"/>
    </source>
</evidence>
<dbReference type="AlphaFoldDB" id="A0A5N5KE34"/>
<dbReference type="InterPro" id="IPR036048">
    <property type="entry name" value="Interleukin_8-like_sf"/>
</dbReference>
<reference evidence="8 9" key="1">
    <citation type="submission" date="2019-06" db="EMBL/GenBank/DDBJ databases">
        <title>A chromosome-scale genome assembly of the striped catfish, Pangasianodon hypophthalmus.</title>
        <authorList>
            <person name="Wen M."/>
            <person name="Zahm M."/>
            <person name="Roques C."/>
            <person name="Cabau C."/>
            <person name="Klopp C."/>
            <person name="Donnadieu C."/>
            <person name="Jouanno E."/>
            <person name="Avarre J.-C."/>
            <person name="Campet M."/>
            <person name="Ha T.T.T."/>
            <person name="Dugue R."/>
            <person name="Lampietro C."/>
            <person name="Louis A."/>
            <person name="Herpin A."/>
            <person name="Echchiki A."/>
            <person name="Berthelot C."/>
            <person name="Parey E."/>
            <person name="Roest-Crollius H."/>
            <person name="Braasch I."/>
            <person name="Postlethwait J."/>
            <person name="Bobe J."/>
            <person name="Montfort J."/>
            <person name="Bouchez O."/>
            <person name="Begum T."/>
            <person name="Schartl M."/>
            <person name="Guiguen Y."/>
        </authorList>
    </citation>
    <scope>NUCLEOTIDE SEQUENCE [LARGE SCALE GENOMIC DNA]</scope>
    <source>
        <strain evidence="8 9">Indonesia</strain>
        <tissue evidence="8">Blood</tissue>
    </source>
</reference>
<evidence type="ECO:0000256" key="6">
    <source>
        <dbReference type="SAM" id="SignalP"/>
    </source>
</evidence>
<evidence type="ECO:0000259" key="7">
    <source>
        <dbReference type="SMART" id="SM00199"/>
    </source>
</evidence>
<keyword evidence="4" id="KW-0964">Secreted</keyword>